<dbReference type="RefSeq" id="WP_093427503.1">
    <property type="nucleotide sequence ID" value="NZ_FOMJ01000002.1"/>
</dbReference>
<feature type="binding site" evidence="6">
    <location>
        <position position="187"/>
    </location>
    <ligand>
        <name>S-adenosyl-L-methionine</name>
        <dbReference type="ChEBI" id="CHEBI:59789"/>
    </ligand>
</feature>
<evidence type="ECO:0000256" key="5">
    <source>
        <dbReference type="ARBA" id="ARBA00022691"/>
    </source>
</evidence>
<feature type="binding site" evidence="6">
    <location>
        <position position="228"/>
    </location>
    <ligand>
        <name>S-adenosyl-L-methionine</name>
        <dbReference type="ChEBI" id="CHEBI:59789"/>
    </ligand>
</feature>
<sequence length="293" mass="30850">MSWIEITIPAPAAEVERTSDALEAAGASAVTVRDAADQPIYEPGPGETPLWAEAQVVGLFPGEVDPAGIRAALTLSLGSIPEGTAANEVADQEWTRAWMDDFQPMRFGRRLWICPSWADAPDPEAVNLRLDPGLAFGSGTHATTALCLEWLDAHPPEGRTVLDYGAGSGVLAVAAALLGATDILAVDNDPQAVTATPENARNNGVADRIRSHGIEDDPGGTADLVLANILAGTLQELAPYLASRTAPGGDLVLSGILEEQAEAVAASYAPWFEMDPPVEQDGWIRLDGRRRMG</sequence>
<dbReference type="PANTHER" id="PTHR43648:SF1">
    <property type="entry name" value="ELECTRON TRANSFER FLAVOPROTEIN BETA SUBUNIT LYSINE METHYLTRANSFERASE"/>
    <property type="match status" value="1"/>
</dbReference>
<evidence type="ECO:0000256" key="6">
    <source>
        <dbReference type="HAMAP-Rule" id="MF_00735"/>
    </source>
</evidence>
<keyword evidence="8" id="KW-1185">Reference proteome</keyword>
<dbReference type="EC" id="2.1.1.-" evidence="6"/>
<dbReference type="EMBL" id="FOMJ01000002">
    <property type="protein sequence ID" value="SFD14097.1"/>
    <property type="molecule type" value="Genomic_DNA"/>
</dbReference>
<comment type="catalytic activity">
    <reaction evidence="6">
        <text>L-lysyl-[protein] + 3 S-adenosyl-L-methionine = N(6),N(6),N(6)-trimethyl-L-lysyl-[protein] + 3 S-adenosyl-L-homocysteine + 3 H(+)</text>
        <dbReference type="Rhea" id="RHEA:54192"/>
        <dbReference type="Rhea" id="RHEA-COMP:9752"/>
        <dbReference type="Rhea" id="RHEA-COMP:13826"/>
        <dbReference type="ChEBI" id="CHEBI:15378"/>
        <dbReference type="ChEBI" id="CHEBI:29969"/>
        <dbReference type="ChEBI" id="CHEBI:57856"/>
        <dbReference type="ChEBI" id="CHEBI:59789"/>
        <dbReference type="ChEBI" id="CHEBI:61961"/>
    </reaction>
</comment>
<evidence type="ECO:0000313" key="8">
    <source>
        <dbReference type="Proteomes" id="UP000198611"/>
    </source>
</evidence>
<dbReference type="GO" id="GO:0032259">
    <property type="term" value="P:methylation"/>
    <property type="evidence" value="ECO:0007669"/>
    <property type="project" value="UniProtKB-KW"/>
</dbReference>
<dbReference type="Gene3D" id="3.40.50.150">
    <property type="entry name" value="Vaccinia Virus protein VP39"/>
    <property type="match status" value="1"/>
</dbReference>
<keyword evidence="7" id="KW-0689">Ribosomal protein</keyword>
<reference evidence="7 8" key="1">
    <citation type="submission" date="2016-10" db="EMBL/GenBank/DDBJ databases">
        <authorList>
            <person name="de Groot N.N."/>
        </authorList>
    </citation>
    <scope>NUCLEOTIDE SEQUENCE [LARGE SCALE GENOMIC DNA]</scope>
    <source>
        <strain evidence="7 8">HL3</strain>
    </source>
</reference>
<dbReference type="GO" id="GO:0005840">
    <property type="term" value="C:ribosome"/>
    <property type="evidence" value="ECO:0007669"/>
    <property type="project" value="UniProtKB-KW"/>
</dbReference>
<keyword evidence="3 6" id="KW-0489">Methyltransferase</keyword>
<keyword evidence="5 6" id="KW-0949">S-adenosyl-L-methionine</keyword>
<dbReference type="GO" id="GO:0005829">
    <property type="term" value="C:cytosol"/>
    <property type="evidence" value="ECO:0007669"/>
    <property type="project" value="TreeGrafter"/>
</dbReference>
<dbReference type="SUPFAM" id="SSF53335">
    <property type="entry name" value="S-adenosyl-L-methionine-dependent methyltransferases"/>
    <property type="match status" value="1"/>
</dbReference>
<evidence type="ECO:0000256" key="4">
    <source>
        <dbReference type="ARBA" id="ARBA00022679"/>
    </source>
</evidence>
<comment type="subcellular location">
    <subcellularLocation>
        <location evidence="6">Cytoplasm</location>
    </subcellularLocation>
</comment>
<dbReference type="AlphaFoldDB" id="A0A1I1PWL3"/>
<organism evidence="7 8">
    <name type="scientific">Thiohalospira halophila DSM 15071</name>
    <dbReference type="NCBI Taxonomy" id="1123397"/>
    <lineage>
        <taxon>Bacteria</taxon>
        <taxon>Pseudomonadati</taxon>
        <taxon>Pseudomonadota</taxon>
        <taxon>Gammaproteobacteria</taxon>
        <taxon>Thiohalospirales</taxon>
        <taxon>Thiohalospiraceae</taxon>
        <taxon>Thiohalospira</taxon>
    </lineage>
</organism>
<dbReference type="Pfam" id="PF06325">
    <property type="entry name" value="PrmA"/>
    <property type="match status" value="1"/>
</dbReference>
<name>A0A1I1PWL3_9GAMM</name>
<dbReference type="InterPro" id="IPR029063">
    <property type="entry name" value="SAM-dependent_MTases_sf"/>
</dbReference>
<evidence type="ECO:0000256" key="1">
    <source>
        <dbReference type="ARBA" id="ARBA00009741"/>
    </source>
</evidence>
<dbReference type="InterPro" id="IPR050078">
    <property type="entry name" value="Ribosomal_L11_MeTrfase_PrmA"/>
</dbReference>
<keyword evidence="2 6" id="KW-0963">Cytoplasm</keyword>
<keyword evidence="7" id="KW-0687">Ribonucleoprotein</keyword>
<gene>
    <name evidence="6" type="primary">prmA</name>
    <name evidence="7" type="ORF">SAMN05660831_00826</name>
</gene>
<accession>A0A1I1PWL3</accession>
<keyword evidence="4 6" id="KW-0808">Transferase</keyword>
<dbReference type="NCBIfam" id="TIGR00406">
    <property type="entry name" value="prmA"/>
    <property type="match status" value="1"/>
</dbReference>
<dbReference type="Proteomes" id="UP000198611">
    <property type="component" value="Unassembled WGS sequence"/>
</dbReference>
<feature type="binding site" evidence="6">
    <location>
        <position position="165"/>
    </location>
    <ligand>
        <name>S-adenosyl-L-methionine</name>
        <dbReference type="ChEBI" id="CHEBI:59789"/>
    </ligand>
</feature>
<comment type="function">
    <text evidence="6">Methylates ribosomal protein L11.</text>
</comment>
<dbReference type="STRING" id="1123397.SAMN05660831_00826"/>
<evidence type="ECO:0000313" key="7">
    <source>
        <dbReference type="EMBL" id="SFD14097.1"/>
    </source>
</evidence>
<dbReference type="OrthoDB" id="9785995at2"/>
<evidence type="ECO:0000256" key="2">
    <source>
        <dbReference type="ARBA" id="ARBA00022490"/>
    </source>
</evidence>
<dbReference type="GO" id="GO:0016279">
    <property type="term" value="F:protein-lysine N-methyltransferase activity"/>
    <property type="evidence" value="ECO:0007669"/>
    <property type="project" value="TreeGrafter"/>
</dbReference>
<comment type="similarity">
    <text evidence="1 6">Belongs to the methyltransferase superfamily. PrmA family.</text>
</comment>
<dbReference type="PANTHER" id="PTHR43648">
    <property type="entry name" value="ELECTRON TRANSFER FLAVOPROTEIN BETA SUBUNIT LYSINE METHYLTRANSFERASE"/>
    <property type="match status" value="1"/>
</dbReference>
<dbReference type="InterPro" id="IPR004498">
    <property type="entry name" value="Ribosomal_PrmA_MeTrfase"/>
</dbReference>
<proteinExistence type="inferred from homology"/>
<dbReference type="PIRSF" id="PIRSF000401">
    <property type="entry name" value="RPL11_MTase"/>
    <property type="match status" value="1"/>
</dbReference>
<evidence type="ECO:0000256" key="3">
    <source>
        <dbReference type="ARBA" id="ARBA00022603"/>
    </source>
</evidence>
<feature type="binding site" evidence="6">
    <location>
        <position position="144"/>
    </location>
    <ligand>
        <name>S-adenosyl-L-methionine</name>
        <dbReference type="ChEBI" id="CHEBI:59789"/>
    </ligand>
</feature>
<protein>
    <recommendedName>
        <fullName evidence="6">Ribosomal protein L11 methyltransferase</fullName>
        <shortName evidence="6">L11 Mtase</shortName>
        <ecNumber evidence="6">2.1.1.-</ecNumber>
    </recommendedName>
</protein>
<dbReference type="HAMAP" id="MF_00735">
    <property type="entry name" value="Methyltr_PrmA"/>
    <property type="match status" value="1"/>
</dbReference>